<gene>
    <name evidence="1" type="ORF">MNBD_IGNAVI01-449</name>
</gene>
<dbReference type="Gene3D" id="3.40.50.620">
    <property type="entry name" value="HUPs"/>
    <property type="match status" value="1"/>
</dbReference>
<sequence>MEKIKSGKDNVNLFWTGGWDSTFQLLKLLLVYRLPVTPYYIIDPERRSTGREIKVMKDIKVTILNKYPETKELLYPTKYFSMTDIAPDLEISNAFNAIKKEKHIGNQYNWLARFCKEQHISDVQVSLELHPTQDTRHFDVEPMLMESSVGEQTILHIDPKFKDTDEYTLFRYFSFPVIRTTKLQMSEFANEKGWKEIMGMTWFCHTPTHNNKPCGKCIPCRRAIEEGMGWRIPLDRRIVSYFYTRFTLPIKIFVVKKIKNK</sequence>
<evidence type="ECO:0008006" key="2">
    <source>
        <dbReference type="Google" id="ProtNLM"/>
    </source>
</evidence>
<accession>A0A3B1C4L2</accession>
<organism evidence="1">
    <name type="scientific">hydrothermal vent metagenome</name>
    <dbReference type="NCBI Taxonomy" id="652676"/>
    <lineage>
        <taxon>unclassified sequences</taxon>
        <taxon>metagenomes</taxon>
        <taxon>ecological metagenomes</taxon>
    </lineage>
</organism>
<dbReference type="EMBL" id="UOGD01000299">
    <property type="protein sequence ID" value="VAX25456.1"/>
    <property type="molecule type" value="Genomic_DNA"/>
</dbReference>
<dbReference type="InterPro" id="IPR014729">
    <property type="entry name" value="Rossmann-like_a/b/a_fold"/>
</dbReference>
<evidence type="ECO:0000313" key="1">
    <source>
        <dbReference type="EMBL" id="VAX25456.1"/>
    </source>
</evidence>
<name>A0A3B1C4L2_9ZZZZ</name>
<dbReference type="AlphaFoldDB" id="A0A3B1C4L2"/>
<proteinExistence type="predicted"/>
<reference evidence="1" key="1">
    <citation type="submission" date="2018-06" db="EMBL/GenBank/DDBJ databases">
        <authorList>
            <person name="Zhirakovskaya E."/>
        </authorList>
    </citation>
    <scope>NUCLEOTIDE SEQUENCE</scope>
</reference>
<protein>
    <recommendedName>
        <fullName evidence="2">7-cyano-7-deazaguanine synthase</fullName>
    </recommendedName>
</protein>